<dbReference type="InterPro" id="IPR013815">
    <property type="entry name" value="ATP_grasp_subdomain_1"/>
</dbReference>
<dbReference type="InterPro" id="IPR052032">
    <property type="entry name" value="ATP-dep_AA_Ligase"/>
</dbReference>
<keyword evidence="1" id="KW-0436">Ligase</keyword>
<dbReference type="PANTHER" id="PTHR43585:SF2">
    <property type="entry name" value="ATP-GRASP ENZYME FSQD"/>
    <property type="match status" value="1"/>
</dbReference>
<dbReference type="GO" id="GO:0005524">
    <property type="term" value="F:ATP binding"/>
    <property type="evidence" value="ECO:0007669"/>
    <property type="project" value="UniProtKB-UniRule"/>
</dbReference>
<dbReference type="GO" id="GO:0016874">
    <property type="term" value="F:ligase activity"/>
    <property type="evidence" value="ECO:0007669"/>
    <property type="project" value="UniProtKB-KW"/>
</dbReference>
<dbReference type="Gene3D" id="3.30.470.20">
    <property type="entry name" value="ATP-grasp fold, B domain"/>
    <property type="match status" value="1"/>
</dbReference>
<dbReference type="PROSITE" id="PS50975">
    <property type="entry name" value="ATP_GRASP"/>
    <property type="match status" value="1"/>
</dbReference>
<organism evidence="6 7">
    <name type="scientific">Candidatus Caccovicinus merdipullorum</name>
    <dbReference type="NCBI Taxonomy" id="2840724"/>
    <lineage>
        <taxon>Bacteria</taxon>
        <taxon>Bacillati</taxon>
        <taxon>Bacillota</taxon>
        <taxon>Clostridia</taxon>
        <taxon>Eubacteriales</taxon>
        <taxon>Candidatus Caccovicinus</taxon>
    </lineage>
</organism>
<evidence type="ECO:0000256" key="2">
    <source>
        <dbReference type="ARBA" id="ARBA00022741"/>
    </source>
</evidence>
<evidence type="ECO:0000256" key="1">
    <source>
        <dbReference type="ARBA" id="ARBA00022598"/>
    </source>
</evidence>
<feature type="domain" description="ATP-grasp" evidence="5">
    <location>
        <begin position="119"/>
        <end position="318"/>
    </location>
</feature>
<name>A0A9D1GI22_9FIRM</name>
<accession>A0A9D1GI22</accession>
<reference evidence="6" key="1">
    <citation type="submission" date="2020-10" db="EMBL/GenBank/DDBJ databases">
        <authorList>
            <person name="Gilroy R."/>
        </authorList>
    </citation>
    <scope>NUCLEOTIDE SEQUENCE</scope>
    <source>
        <strain evidence="6">CHK123-3438</strain>
    </source>
</reference>
<dbReference type="EMBL" id="DVKS01000008">
    <property type="protein sequence ID" value="HIT40549.1"/>
    <property type="molecule type" value="Genomic_DNA"/>
</dbReference>
<comment type="caution">
    <text evidence="6">The sequence shown here is derived from an EMBL/GenBank/DDBJ whole genome shotgun (WGS) entry which is preliminary data.</text>
</comment>
<dbReference type="Gene3D" id="3.30.1490.20">
    <property type="entry name" value="ATP-grasp fold, A domain"/>
    <property type="match status" value="1"/>
</dbReference>
<dbReference type="GO" id="GO:0046872">
    <property type="term" value="F:metal ion binding"/>
    <property type="evidence" value="ECO:0007669"/>
    <property type="project" value="InterPro"/>
</dbReference>
<dbReference type="Proteomes" id="UP000886860">
    <property type="component" value="Unassembled WGS sequence"/>
</dbReference>
<evidence type="ECO:0000259" key="5">
    <source>
        <dbReference type="PROSITE" id="PS50975"/>
    </source>
</evidence>
<dbReference type="PANTHER" id="PTHR43585">
    <property type="entry name" value="FUMIPYRROLE BIOSYNTHESIS PROTEIN C"/>
    <property type="match status" value="1"/>
</dbReference>
<evidence type="ECO:0000313" key="6">
    <source>
        <dbReference type="EMBL" id="HIT40549.1"/>
    </source>
</evidence>
<dbReference type="AlphaFoldDB" id="A0A9D1GI22"/>
<sequence length="412" mass="47264">MKNFIFISPNFPTNYWLFCRELKKNGINVLGIGDQPYEELTPELKDSLCEYYKVSNLENDDEVYRGVAFLIFKHGPIQWLESNNEYWLERDARLRTAFHITSGFQEEDIPNIKYKSKMKAFYQKVGIPVARYHMADTLEGCLSFAEKVGYPIVAKPDNGVGASHTFKIENDQQMEEFFTGRRHPDTPYIMEEYIFGEVNSYDAIFDSQGNPLFETGNVTPNSIMDIVNNNDNSIFYILKDLPEDTRIAGRATAKSFGVKSRFVHFEFFRLARDHEGLGKKGQLMALEVNMRPCGGFTPDMIDFAHGTDVYKIWADMIAFDRTDLKPGKDAYCAFAGRRDGKPFLMDHDAIMARYGRQIKMSGRLPDVLATAMGNQMYLAVFDTKEELDQFFTDILRCREEKNAAETASEPEA</sequence>
<evidence type="ECO:0000313" key="7">
    <source>
        <dbReference type="Proteomes" id="UP000886860"/>
    </source>
</evidence>
<reference evidence="6" key="2">
    <citation type="journal article" date="2021" name="PeerJ">
        <title>Extensive microbial diversity within the chicken gut microbiome revealed by metagenomics and culture.</title>
        <authorList>
            <person name="Gilroy R."/>
            <person name="Ravi A."/>
            <person name="Getino M."/>
            <person name="Pursley I."/>
            <person name="Horton D.L."/>
            <person name="Alikhan N.F."/>
            <person name="Baker D."/>
            <person name="Gharbi K."/>
            <person name="Hall N."/>
            <person name="Watson M."/>
            <person name="Adriaenssens E.M."/>
            <person name="Foster-Nyarko E."/>
            <person name="Jarju S."/>
            <person name="Secka A."/>
            <person name="Antonio M."/>
            <person name="Oren A."/>
            <person name="Chaudhuri R.R."/>
            <person name="La Ragione R."/>
            <person name="Hildebrand F."/>
            <person name="Pallen M.J."/>
        </authorList>
    </citation>
    <scope>NUCLEOTIDE SEQUENCE</scope>
    <source>
        <strain evidence="6">CHK123-3438</strain>
    </source>
</reference>
<dbReference type="SUPFAM" id="SSF56059">
    <property type="entry name" value="Glutathione synthetase ATP-binding domain-like"/>
    <property type="match status" value="1"/>
</dbReference>
<evidence type="ECO:0000256" key="4">
    <source>
        <dbReference type="PROSITE-ProRule" id="PRU00409"/>
    </source>
</evidence>
<protein>
    <submittedName>
        <fullName evidence="6">Carbamoylphosphate synthase large subunit</fullName>
    </submittedName>
</protein>
<evidence type="ECO:0000256" key="3">
    <source>
        <dbReference type="ARBA" id="ARBA00022840"/>
    </source>
</evidence>
<keyword evidence="3 4" id="KW-0067">ATP-binding</keyword>
<gene>
    <name evidence="6" type="ORF">IAB60_00360</name>
</gene>
<keyword evidence="2 4" id="KW-0547">Nucleotide-binding</keyword>
<dbReference type="InterPro" id="IPR011761">
    <property type="entry name" value="ATP-grasp"/>
</dbReference>
<proteinExistence type="predicted"/>